<dbReference type="InterPro" id="IPR013785">
    <property type="entry name" value="Aldolase_TIM"/>
</dbReference>
<dbReference type="NCBIfam" id="TIGR03569">
    <property type="entry name" value="NeuB_NnaB"/>
    <property type="match status" value="1"/>
</dbReference>
<dbReference type="InterPro" id="IPR006190">
    <property type="entry name" value="SAF_AFP_Neu5Ac"/>
</dbReference>
<dbReference type="PROSITE" id="PS50844">
    <property type="entry name" value="AFP_LIKE"/>
    <property type="match status" value="1"/>
</dbReference>
<organism evidence="2 3">
    <name type="scientific">Roseateles asaccharophilus</name>
    <dbReference type="NCBI Taxonomy" id="582607"/>
    <lineage>
        <taxon>Bacteria</taxon>
        <taxon>Pseudomonadati</taxon>
        <taxon>Pseudomonadota</taxon>
        <taxon>Betaproteobacteria</taxon>
        <taxon>Burkholderiales</taxon>
        <taxon>Sphaerotilaceae</taxon>
        <taxon>Roseateles</taxon>
    </lineage>
</organism>
<dbReference type="SUPFAM" id="SSF51269">
    <property type="entry name" value="AFP III-like domain"/>
    <property type="match status" value="1"/>
</dbReference>
<gene>
    <name evidence="2" type="ORF">DFR39_107122</name>
</gene>
<dbReference type="InterPro" id="IPR013974">
    <property type="entry name" value="SAF"/>
</dbReference>
<dbReference type="RefSeq" id="WP_133604387.1">
    <property type="nucleotide sequence ID" value="NZ_JAUFPJ010000008.1"/>
</dbReference>
<dbReference type="Gene3D" id="3.20.20.70">
    <property type="entry name" value="Aldolase class I"/>
    <property type="match status" value="1"/>
</dbReference>
<feature type="domain" description="AFP-like" evidence="1">
    <location>
        <begin position="306"/>
        <end position="358"/>
    </location>
</feature>
<dbReference type="SUPFAM" id="SSF51569">
    <property type="entry name" value="Aldolase"/>
    <property type="match status" value="1"/>
</dbReference>
<evidence type="ECO:0000313" key="2">
    <source>
        <dbReference type="EMBL" id="TDP07589.1"/>
    </source>
</evidence>
<evidence type="ECO:0000259" key="1">
    <source>
        <dbReference type="PROSITE" id="PS50844"/>
    </source>
</evidence>
<sequence>MSSSVFFIAEAGVNHNGSLDLARQLVDVAAEAGANAVKFQTFKAENLVTAAARKAQYQIDNTQEDGGQLAMLRRLELAHEDHEALLAHCRDRGIAFMSTGFDSESLAMLGTLNMPALKIPSGDITCGPLLLQAARLRQKLIVSTGMSTLGDIEQALAVIAFGLTHDGTPSSRAELEEAYSSAEGRQALRDHVTLLHCVTQYPAPASAVHLRAMDTMREAFGLPVGYSDHTLGLEVSIAAVARGATVIEKHFTLDRTMPGPDHAASLEPAELKELVRCIRTVEQALGSTIKGPAPEELGNRRVARRSVVAARPIAAGESLTLDKLTSKRPGEGISPMDIWFLGDRTARRDHDLDDLIAP</sequence>
<dbReference type="Gene3D" id="3.90.1210.10">
    <property type="entry name" value="Antifreeze-like/N-acetylneuraminic acid synthase C-terminal domain"/>
    <property type="match status" value="1"/>
</dbReference>
<dbReference type="OrthoDB" id="9781701at2"/>
<reference evidence="2 3" key="1">
    <citation type="submission" date="2019-03" db="EMBL/GenBank/DDBJ databases">
        <title>Genomic Encyclopedia of Type Strains, Phase IV (KMG-IV): sequencing the most valuable type-strain genomes for metagenomic binning, comparative biology and taxonomic classification.</title>
        <authorList>
            <person name="Goeker M."/>
        </authorList>
    </citation>
    <scope>NUCLEOTIDE SEQUENCE [LARGE SCALE GENOMIC DNA]</scope>
    <source>
        <strain evidence="2 3">DSM 25082</strain>
    </source>
</reference>
<keyword evidence="3" id="KW-1185">Reference proteome</keyword>
<dbReference type="InterPro" id="IPR057736">
    <property type="entry name" value="SAF_PseI/NeuA/NeuB"/>
</dbReference>
<dbReference type="EMBL" id="SNXE01000007">
    <property type="protein sequence ID" value="TDP07589.1"/>
    <property type="molecule type" value="Genomic_DNA"/>
</dbReference>
<dbReference type="PANTHER" id="PTHR42966:SF1">
    <property type="entry name" value="SIALIC ACID SYNTHASE"/>
    <property type="match status" value="1"/>
</dbReference>
<dbReference type="InterPro" id="IPR020007">
    <property type="entry name" value="NeuB/NeuA"/>
</dbReference>
<name>A0A4R6MZ27_9BURK</name>
<protein>
    <submittedName>
        <fullName evidence="2">N-acetylneuraminate synthase</fullName>
    </submittedName>
</protein>
<accession>A0A4R6MZ27</accession>
<dbReference type="PANTHER" id="PTHR42966">
    <property type="entry name" value="N-ACETYLNEURAMINATE SYNTHASE"/>
    <property type="match status" value="1"/>
</dbReference>
<evidence type="ECO:0000313" key="3">
    <source>
        <dbReference type="Proteomes" id="UP000295357"/>
    </source>
</evidence>
<proteinExistence type="predicted"/>
<dbReference type="CDD" id="cd11615">
    <property type="entry name" value="SAF_NeuB_like"/>
    <property type="match status" value="1"/>
</dbReference>
<dbReference type="InterPro" id="IPR036732">
    <property type="entry name" value="AFP_Neu5c_C_sf"/>
</dbReference>
<dbReference type="InterPro" id="IPR051690">
    <property type="entry name" value="PseI-like"/>
</dbReference>
<dbReference type="GO" id="GO:0047444">
    <property type="term" value="F:N-acylneuraminate-9-phosphate synthase activity"/>
    <property type="evidence" value="ECO:0007669"/>
    <property type="project" value="TreeGrafter"/>
</dbReference>
<dbReference type="InterPro" id="IPR013132">
    <property type="entry name" value="PseI/NeuA/B-like_N"/>
</dbReference>
<dbReference type="Proteomes" id="UP000295357">
    <property type="component" value="Unassembled WGS sequence"/>
</dbReference>
<dbReference type="Pfam" id="PF08666">
    <property type="entry name" value="SAF"/>
    <property type="match status" value="1"/>
</dbReference>
<comment type="caution">
    <text evidence="2">The sequence shown here is derived from an EMBL/GenBank/DDBJ whole genome shotgun (WGS) entry which is preliminary data.</text>
</comment>
<dbReference type="Pfam" id="PF03102">
    <property type="entry name" value="NeuB"/>
    <property type="match status" value="1"/>
</dbReference>
<dbReference type="AlphaFoldDB" id="A0A4R6MZ27"/>
<dbReference type="GO" id="GO:0016051">
    <property type="term" value="P:carbohydrate biosynthetic process"/>
    <property type="evidence" value="ECO:0007669"/>
    <property type="project" value="InterPro"/>
</dbReference>